<feature type="compositionally biased region" description="Acidic residues" evidence="2">
    <location>
        <begin position="12"/>
        <end position="25"/>
    </location>
</feature>
<evidence type="ECO:0000256" key="2">
    <source>
        <dbReference type="SAM" id="MobiDB-lite"/>
    </source>
</evidence>
<evidence type="ECO:0000313" key="4">
    <source>
        <dbReference type="Proteomes" id="UP001445076"/>
    </source>
</evidence>
<name>A0AAW0XTR2_CHEQU</name>
<comment type="caution">
    <text evidence="3">The sequence shown here is derived from an EMBL/GenBank/DDBJ whole genome shotgun (WGS) entry which is preliminary data.</text>
</comment>
<reference evidence="3 4" key="1">
    <citation type="journal article" date="2024" name="BMC Genomics">
        <title>Genome assembly of redclaw crayfish (Cherax quadricarinatus) provides insights into its immune adaptation and hypoxia tolerance.</title>
        <authorList>
            <person name="Liu Z."/>
            <person name="Zheng J."/>
            <person name="Li H."/>
            <person name="Fang K."/>
            <person name="Wang S."/>
            <person name="He J."/>
            <person name="Zhou D."/>
            <person name="Weng S."/>
            <person name="Chi M."/>
            <person name="Gu Z."/>
            <person name="He J."/>
            <person name="Li F."/>
            <person name="Wang M."/>
        </authorList>
    </citation>
    <scope>NUCLEOTIDE SEQUENCE [LARGE SCALE GENOMIC DNA]</scope>
    <source>
        <strain evidence="3">ZL_2023a</strain>
    </source>
</reference>
<dbReference type="Gene3D" id="1.25.10.10">
    <property type="entry name" value="Leucine-rich Repeat Variant"/>
    <property type="match status" value="1"/>
</dbReference>
<dbReference type="EMBL" id="JARKIK010000024">
    <property type="protein sequence ID" value="KAK8743844.1"/>
    <property type="molecule type" value="Genomic_DNA"/>
</dbReference>
<gene>
    <name evidence="3" type="ORF">OTU49_001288</name>
</gene>
<feature type="region of interest" description="Disordered" evidence="2">
    <location>
        <begin position="1"/>
        <end position="25"/>
    </location>
</feature>
<organism evidence="3 4">
    <name type="scientific">Cherax quadricarinatus</name>
    <name type="common">Australian red claw crayfish</name>
    <dbReference type="NCBI Taxonomy" id="27406"/>
    <lineage>
        <taxon>Eukaryota</taxon>
        <taxon>Metazoa</taxon>
        <taxon>Ecdysozoa</taxon>
        <taxon>Arthropoda</taxon>
        <taxon>Crustacea</taxon>
        <taxon>Multicrustacea</taxon>
        <taxon>Malacostraca</taxon>
        <taxon>Eumalacostraca</taxon>
        <taxon>Eucarida</taxon>
        <taxon>Decapoda</taxon>
        <taxon>Pleocyemata</taxon>
        <taxon>Astacidea</taxon>
        <taxon>Parastacoidea</taxon>
        <taxon>Parastacidae</taxon>
        <taxon>Cherax</taxon>
    </lineage>
</organism>
<accession>A0AAW0XTR2</accession>
<dbReference type="SUPFAM" id="SSF48371">
    <property type="entry name" value="ARM repeat"/>
    <property type="match status" value="1"/>
</dbReference>
<dbReference type="InterPro" id="IPR016024">
    <property type="entry name" value="ARM-type_fold"/>
</dbReference>
<keyword evidence="4" id="KW-1185">Reference proteome</keyword>
<proteinExistence type="predicted"/>
<protein>
    <submittedName>
        <fullName evidence="3">Uncharacterized protein</fullName>
    </submittedName>
</protein>
<dbReference type="InterPro" id="IPR011989">
    <property type="entry name" value="ARM-like"/>
</dbReference>
<evidence type="ECO:0000256" key="1">
    <source>
        <dbReference type="PROSITE-ProRule" id="PRU00103"/>
    </source>
</evidence>
<feature type="repeat" description="HEAT" evidence="1">
    <location>
        <begin position="99"/>
        <end position="137"/>
    </location>
</feature>
<dbReference type="PROSITE" id="PS50077">
    <property type="entry name" value="HEAT_REPEAT"/>
    <property type="match status" value="1"/>
</dbReference>
<dbReference type="InterPro" id="IPR021133">
    <property type="entry name" value="HEAT_type_2"/>
</dbReference>
<dbReference type="AlphaFoldDB" id="A0AAW0XTR2"/>
<evidence type="ECO:0000313" key="3">
    <source>
        <dbReference type="EMBL" id="KAK8743844.1"/>
    </source>
</evidence>
<dbReference type="Proteomes" id="UP001445076">
    <property type="component" value="Unassembled WGS sequence"/>
</dbReference>
<sequence length="186" mass="19714">MLCKKKTMCQDMTDEASSEDEGEAEHDELLIEYAGEVVPSLGKAMSQAEFATQFANLLPLFANKTKKSCSVAERSFSFGTLAEAVEALGSASGQFVPQLLPLFQEGTRDEDNEVRSNSIYGLGVLGQHETNQLIQELVKSVSHDFPDQVTSVVQSLEPEVAGRLQAAVAAAAAAASQSSAVSPATS</sequence>